<feature type="region of interest" description="Disordered" evidence="1">
    <location>
        <begin position="120"/>
        <end position="172"/>
    </location>
</feature>
<protein>
    <submittedName>
        <fullName evidence="2">Uncharacterized protein</fullName>
    </submittedName>
</protein>
<evidence type="ECO:0000313" key="3">
    <source>
        <dbReference type="Proteomes" id="UP000281553"/>
    </source>
</evidence>
<reference evidence="2 3" key="1">
    <citation type="submission" date="2018-11" db="EMBL/GenBank/DDBJ databases">
        <authorList>
            <consortium name="Pathogen Informatics"/>
        </authorList>
    </citation>
    <scope>NUCLEOTIDE SEQUENCE [LARGE SCALE GENOMIC DNA]</scope>
</reference>
<dbReference type="EMBL" id="UYRU01070624">
    <property type="protein sequence ID" value="VDN20022.1"/>
    <property type="molecule type" value="Genomic_DNA"/>
</dbReference>
<feature type="compositionally biased region" description="Low complexity" evidence="1">
    <location>
        <begin position="154"/>
        <end position="165"/>
    </location>
</feature>
<keyword evidence="3" id="KW-1185">Reference proteome</keyword>
<evidence type="ECO:0000313" key="2">
    <source>
        <dbReference type="EMBL" id="VDN20022.1"/>
    </source>
</evidence>
<sequence>MEKHLKVKVNTQLSDLELAPDDISLSIPTTSVPSVAKVRYSVVASTSSHSPPLSGLSSLFNRKKAADTDAYELFPNCDNYVLCALFAEPRSKLEHLEEEDPLAGSVTLEDFFNQSLEFEFSEHPDDGHQSVVEMDGGEDEETAEEEGDEEESISGESPSSCNSSSRQITAEA</sequence>
<gene>
    <name evidence="2" type="ORF">DILT_LOCUS13540</name>
</gene>
<organism evidence="2 3">
    <name type="scientific">Dibothriocephalus latus</name>
    <name type="common">Fish tapeworm</name>
    <name type="synonym">Diphyllobothrium latum</name>
    <dbReference type="NCBI Taxonomy" id="60516"/>
    <lineage>
        <taxon>Eukaryota</taxon>
        <taxon>Metazoa</taxon>
        <taxon>Spiralia</taxon>
        <taxon>Lophotrochozoa</taxon>
        <taxon>Platyhelminthes</taxon>
        <taxon>Cestoda</taxon>
        <taxon>Eucestoda</taxon>
        <taxon>Diphyllobothriidea</taxon>
        <taxon>Diphyllobothriidae</taxon>
        <taxon>Dibothriocephalus</taxon>
    </lineage>
</organism>
<evidence type="ECO:0000256" key="1">
    <source>
        <dbReference type="SAM" id="MobiDB-lite"/>
    </source>
</evidence>
<feature type="compositionally biased region" description="Acidic residues" evidence="1">
    <location>
        <begin position="135"/>
        <end position="153"/>
    </location>
</feature>
<dbReference type="OrthoDB" id="9978460at2759"/>
<accession>A0A3P7PJ65</accession>
<dbReference type="AlphaFoldDB" id="A0A3P7PJ65"/>
<dbReference type="Proteomes" id="UP000281553">
    <property type="component" value="Unassembled WGS sequence"/>
</dbReference>
<name>A0A3P7PJ65_DIBLA</name>
<proteinExistence type="predicted"/>